<keyword evidence="4 7" id="KW-0238">DNA-binding</keyword>
<protein>
    <recommendedName>
        <fullName evidence="7">Transcription initiation factor IIF subunit alpha</fullName>
    </recommendedName>
</protein>
<feature type="compositionally biased region" description="Low complexity" evidence="8">
    <location>
        <begin position="277"/>
        <end position="288"/>
    </location>
</feature>
<evidence type="ECO:0000256" key="5">
    <source>
        <dbReference type="ARBA" id="ARBA00023163"/>
    </source>
</evidence>
<evidence type="ECO:0000256" key="8">
    <source>
        <dbReference type="SAM" id="MobiDB-lite"/>
    </source>
</evidence>
<evidence type="ECO:0000256" key="7">
    <source>
        <dbReference type="RuleBase" id="RU366044"/>
    </source>
</evidence>
<evidence type="ECO:0000256" key="4">
    <source>
        <dbReference type="ARBA" id="ARBA00023125"/>
    </source>
</evidence>
<feature type="compositionally biased region" description="Pro residues" evidence="8">
    <location>
        <begin position="392"/>
        <end position="407"/>
    </location>
</feature>
<proteinExistence type="inferred from homology"/>
<feature type="compositionally biased region" description="Acidic residues" evidence="8">
    <location>
        <begin position="258"/>
        <end position="270"/>
    </location>
</feature>
<keyword evidence="6 7" id="KW-0539">Nucleus</keyword>
<feature type="compositionally biased region" description="Acidic residues" evidence="8">
    <location>
        <begin position="305"/>
        <end position="320"/>
    </location>
</feature>
<feature type="compositionally biased region" description="Basic and acidic residues" evidence="8">
    <location>
        <begin position="42"/>
        <end position="59"/>
    </location>
</feature>
<name>A0AAW1NUC3_9CHLO</name>
<evidence type="ECO:0000313" key="9">
    <source>
        <dbReference type="EMBL" id="KAK9799382.1"/>
    </source>
</evidence>
<evidence type="ECO:0000256" key="6">
    <source>
        <dbReference type="ARBA" id="ARBA00023242"/>
    </source>
</evidence>
<organism evidence="9 10">
    <name type="scientific">Symbiochloris irregularis</name>
    <dbReference type="NCBI Taxonomy" id="706552"/>
    <lineage>
        <taxon>Eukaryota</taxon>
        <taxon>Viridiplantae</taxon>
        <taxon>Chlorophyta</taxon>
        <taxon>core chlorophytes</taxon>
        <taxon>Trebouxiophyceae</taxon>
        <taxon>Trebouxiales</taxon>
        <taxon>Trebouxiaceae</taxon>
        <taxon>Symbiochloris</taxon>
    </lineage>
</organism>
<evidence type="ECO:0000313" key="10">
    <source>
        <dbReference type="Proteomes" id="UP001465755"/>
    </source>
</evidence>
<dbReference type="EMBL" id="JALJOQ010000090">
    <property type="protein sequence ID" value="KAK9799382.1"/>
    <property type="molecule type" value="Genomic_DNA"/>
</dbReference>
<reference evidence="9 10" key="1">
    <citation type="journal article" date="2024" name="Nat. Commun.">
        <title>Phylogenomics reveals the evolutionary origins of lichenization in chlorophyte algae.</title>
        <authorList>
            <person name="Puginier C."/>
            <person name="Libourel C."/>
            <person name="Otte J."/>
            <person name="Skaloud P."/>
            <person name="Haon M."/>
            <person name="Grisel S."/>
            <person name="Petersen M."/>
            <person name="Berrin J.G."/>
            <person name="Delaux P.M."/>
            <person name="Dal Grande F."/>
            <person name="Keller J."/>
        </authorList>
    </citation>
    <scope>NUCLEOTIDE SEQUENCE [LARGE SCALE GENOMIC DNA]</scope>
    <source>
        <strain evidence="9 10">SAG 2036</strain>
    </source>
</reference>
<keyword evidence="10" id="KW-1185">Reference proteome</keyword>
<comment type="subcellular location">
    <subcellularLocation>
        <location evidence="1 7">Nucleus</location>
    </subcellularLocation>
</comment>
<dbReference type="GO" id="GO:0001096">
    <property type="term" value="F:TFIIF-class transcription factor complex binding"/>
    <property type="evidence" value="ECO:0007669"/>
    <property type="project" value="TreeGrafter"/>
</dbReference>
<dbReference type="GO" id="GO:0006367">
    <property type="term" value="P:transcription initiation at RNA polymerase II promoter"/>
    <property type="evidence" value="ECO:0007669"/>
    <property type="project" value="InterPro"/>
</dbReference>
<feature type="compositionally biased region" description="Low complexity" evidence="8">
    <location>
        <begin position="382"/>
        <end position="391"/>
    </location>
</feature>
<feature type="compositionally biased region" description="Low complexity" evidence="8">
    <location>
        <begin position="408"/>
        <end position="418"/>
    </location>
</feature>
<dbReference type="InterPro" id="IPR011039">
    <property type="entry name" value="TFIIF_interaction"/>
</dbReference>
<dbReference type="PANTHER" id="PTHR13011">
    <property type="entry name" value="TFIIF-ALPHA"/>
    <property type="match status" value="1"/>
</dbReference>
<feature type="region of interest" description="Disordered" evidence="8">
    <location>
        <begin position="41"/>
        <end position="64"/>
    </location>
</feature>
<keyword evidence="5 7" id="KW-0804">Transcription</keyword>
<dbReference type="GO" id="GO:0005674">
    <property type="term" value="C:transcription factor TFIIF complex"/>
    <property type="evidence" value="ECO:0007669"/>
    <property type="project" value="TreeGrafter"/>
</dbReference>
<accession>A0AAW1NUC3</accession>
<feature type="compositionally biased region" description="Acidic residues" evidence="8">
    <location>
        <begin position="190"/>
        <end position="204"/>
    </location>
</feature>
<dbReference type="GO" id="GO:0032968">
    <property type="term" value="P:positive regulation of transcription elongation by RNA polymerase II"/>
    <property type="evidence" value="ECO:0007669"/>
    <property type="project" value="InterPro"/>
</dbReference>
<dbReference type="PANTHER" id="PTHR13011:SF0">
    <property type="entry name" value="GENERAL TRANSCRIPTION FACTOR IIF SUBUNIT 1"/>
    <property type="match status" value="1"/>
</dbReference>
<dbReference type="SUPFAM" id="SSF50916">
    <property type="entry name" value="Rap30/74 interaction domains"/>
    <property type="match status" value="1"/>
</dbReference>
<dbReference type="InterPro" id="IPR008851">
    <property type="entry name" value="TFIIF-alpha"/>
</dbReference>
<comment type="similarity">
    <text evidence="2 7">Belongs to the TFIIF alpha subunit family.</text>
</comment>
<dbReference type="Pfam" id="PF05793">
    <property type="entry name" value="TFIIF_alpha"/>
    <property type="match status" value="1"/>
</dbReference>
<gene>
    <name evidence="9" type="ORF">WJX73_007957</name>
</gene>
<sequence>MSLPTVPGEEIEIRTCAASQASSGVFLGRFSSVLPGFIKQPEGGDRAHSASRQVTKDAKNWSVQRQEVQLTKAQKWQERKNPRPATHRPWVLLGDDQPSHVGHVEGGLGGSNANASYFLLVPSGGHFTAVPVKEWYNFKPAPKGTALSLEDAEKAMSNPGRQFRGESQLGAKAASKTTEDEAGGAPGADKDDDSDDDIMAEADAGDAPAWAQAEETEDAKPKEAALQQAQRPSAAVKQQGDPDGPEGAEDWEHKEERADDDLEMGEEGNSDQDSPRPAGAGTSPRTTGSPGGTGSPEPEGSEGATADEDADDDDIEDLDAMADGMASKGLRAPTPKARTPSPAPATLSRPPSAAGKRVRSRTPTAEPGPQKKVKREPTPQGPVASVPSASAPRPPTPKPSRPSPSPAPTSAAAEAAPAEIREADITGALTRFGPMKMDELLKRLGLKKADLGGPGNAARKKHFLRLLGMLTESDKDTKELTVNNAIGAFEGFKLELPELKDIDIEYATVRSPQGWAPSLSACPKLETFSSHKLWGLGLENGKTHRLRLPNCRLLGLWRADDIDSLELTAPKLERLDLQGCYSIRHVQLANGPGPQCEVVIVNANLPRASKQHLLAHPRAGKKGLITRDEVLTMMGGNYESGFGDYVSVDRAQRVSIQHEPNSFSTELVDPDSNRVAELDERYTTVTRVTVMYA</sequence>
<dbReference type="GO" id="GO:0003677">
    <property type="term" value="F:DNA binding"/>
    <property type="evidence" value="ECO:0007669"/>
    <property type="project" value="UniProtKB-KW"/>
</dbReference>
<keyword evidence="3 7" id="KW-0805">Transcription regulation</keyword>
<evidence type="ECO:0000256" key="2">
    <source>
        <dbReference type="ARBA" id="ARBA00005249"/>
    </source>
</evidence>
<dbReference type="Proteomes" id="UP001465755">
    <property type="component" value="Unassembled WGS sequence"/>
</dbReference>
<dbReference type="GO" id="GO:0016251">
    <property type="term" value="F:RNA polymerase II general transcription initiation factor activity"/>
    <property type="evidence" value="ECO:0007669"/>
    <property type="project" value="TreeGrafter"/>
</dbReference>
<dbReference type="AlphaFoldDB" id="A0AAW1NUC3"/>
<evidence type="ECO:0000256" key="1">
    <source>
        <dbReference type="ARBA" id="ARBA00004123"/>
    </source>
</evidence>
<feature type="compositionally biased region" description="Low complexity" evidence="8">
    <location>
        <begin position="295"/>
        <end position="304"/>
    </location>
</feature>
<evidence type="ECO:0000256" key="3">
    <source>
        <dbReference type="ARBA" id="ARBA00023015"/>
    </source>
</evidence>
<comment type="caution">
    <text evidence="9">The sequence shown here is derived from an EMBL/GenBank/DDBJ whole genome shotgun (WGS) entry which is preliminary data.</text>
</comment>
<comment type="function">
    <text evidence="7">TFIIF is a general transcription initiation factor that binds to RNA polymerase II and helps to recruit it to the initiation complex in collaboration with TFIIB. It promotes transcription elongation.</text>
</comment>
<feature type="region of interest" description="Disordered" evidence="8">
    <location>
        <begin position="153"/>
        <end position="418"/>
    </location>
</feature>